<keyword evidence="2" id="KW-0472">Membrane</keyword>
<dbReference type="Proteomes" id="UP000463983">
    <property type="component" value="Chromosome"/>
</dbReference>
<sequence length="311" mass="34315">MFDRLAQLFIPQKSNNYRPRLVQPATLAIIVSFVLTSQALLSYITVLYPTILGYASQIPPAQIIELTNQKRAEAGLPPVVYNDQLSDAARRKAADMFAKDYWAHNAPDGTKPWSFILAAGYNYLHAGENLARDFTNPQAVVDAWMASPTHRDNIMNARYQDIGIAVVDGQLGGVETTLVVQMFGTPQSTAPALTQGSQTTLVREAIAQEPTAPTLTPTQKPQLPDATPTPTPEQFVPTQISDLNYPLINTFTLSKVISLSFVILIFVVLLIDWYVAWDKNLIRISGRNWAHLAYLGLVIALSLIIKQGLIL</sequence>
<evidence type="ECO:0000313" key="5">
    <source>
        <dbReference type="Proteomes" id="UP000463983"/>
    </source>
</evidence>
<organism evidence="4 5">
    <name type="scientific">Candidatus Chazhemtobacterium aquaticus</name>
    <dbReference type="NCBI Taxonomy" id="2715735"/>
    <lineage>
        <taxon>Bacteria</taxon>
        <taxon>Candidatus Chazhemtobacteraceae</taxon>
        <taxon>Candidatus Chazhemtobacterium</taxon>
    </lineage>
</organism>
<keyword evidence="2" id="KW-1133">Transmembrane helix</keyword>
<dbReference type="Gene3D" id="3.40.33.10">
    <property type="entry name" value="CAP"/>
    <property type="match status" value="1"/>
</dbReference>
<evidence type="ECO:0000256" key="1">
    <source>
        <dbReference type="SAM" id="MobiDB-lite"/>
    </source>
</evidence>
<evidence type="ECO:0000256" key="2">
    <source>
        <dbReference type="SAM" id="Phobius"/>
    </source>
</evidence>
<proteinExistence type="predicted"/>
<dbReference type="InterPro" id="IPR035940">
    <property type="entry name" value="CAP_sf"/>
</dbReference>
<dbReference type="PANTHER" id="PTHR31157:SF1">
    <property type="entry name" value="SCP DOMAIN-CONTAINING PROTEIN"/>
    <property type="match status" value="1"/>
</dbReference>
<keyword evidence="2" id="KW-0812">Transmembrane</keyword>
<dbReference type="PANTHER" id="PTHR31157">
    <property type="entry name" value="SCP DOMAIN-CONTAINING PROTEIN"/>
    <property type="match status" value="1"/>
</dbReference>
<feature type="transmembrane region" description="Helical" evidence="2">
    <location>
        <begin position="256"/>
        <end position="277"/>
    </location>
</feature>
<keyword evidence="5" id="KW-1185">Reference proteome</keyword>
<dbReference type="EMBL" id="CP047901">
    <property type="protein sequence ID" value="QHO63427.1"/>
    <property type="molecule type" value="Genomic_DNA"/>
</dbReference>
<accession>A0A857N5M1</accession>
<protein>
    <recommendedName>
        <fullName evidence="3">SCP domain-containing protein</fullName>
    </recommendedName>
</protein>
<feature type="compositionally biased region" description="Low complexity" evidence="1">
    <location>
        <begin position="210"/>
        <end position="224"/>
    </location>
</feature>
<dbReference type="AlphaFoldDB" id="A0A857N5M1"/>
<dbReference type="SUPFAM" id="SSF55797">
    <property type="entry name" value="PR-1-like"/>
    <property type="match status" value="1"/>
</dbReference>
<evidence type="ECO:0000313" key="4">
    <source>
        <dbReference type="EMBL" id="QHO63427.1"/>
    </source>
</evidence>
<gene>
    <name evidence="4" type="ORF">MICH65_0446</name>
</gene>
<feature type="transmembrane region" description="Helical" evidence="2">
    <location>
        <begin position="289"/>
        <end position="310"/>
    </location>
</feature>
<name>A0A857N5M1_9BACT</name>
<dbReference type="RefSeq" id="WP_161931808.1">
    <property type="nucleotide sequence ID" value="NZ_CP047901.1"/>
</dbReference>
<feature type="domain" description="SCP" evidence="3">
    <location>
        <begin position="65"/>
        <end position="182"/>
    </location>
</feature>
<reference evidence="5" key="1">
    <citation type="journal article" date="2020" name="Microorganisms">
        <title>Complete Genome of a Member of a New Bacterial Lineage in the Microgenomates Group Reveals an Unusual Nucleotide Composition Disparity Between Two Strands of DNA and Limited Metabolic Potential.</title>
        <authorList>
            <person name="Kadnikov V.V."/>
            <person name="Mardanov A.V."/>
            <person name="Beletsky A.V."/>
            <person name="Karnachuk O.V."/>
            <person name="Ravin N.V."/>
        </authorList>
    </citation>
    <scope>NUCLEOTIDE SEQUENCE [LARGE SCALE GENOMIC DNA]</scope>
</reference>
<dbReference type="CDD" id="cd05379">
    <property type="entry name" value="CAP_bacterial"/>
    <property type="match status" value="1"/>
</dbReference>
<evidence type="ECO:0000259" key="3">
    <source>
        <dbReference type="Pfam" id="PF00188"/>
    </source>
</evidence>
<dbReference type="InterPro" id="IPR014044">
    <property type="entry name" value="CAP_dom"/>
</dbReference>
<dbReference type="Pfam" id="PF00188">
    <property type="entry name" value="CAP"/>
    <property type="match status" value="1"/>
</dbReference>
<feature type="region of interest" description="Disordered" evidence="1">
    <location>
        <begin position="210"/>
        <end position="233"/>
    </location>
</feature>
<dbReference type="KEGG" id="caqa:MICH65_0446"/>